<accession>A0ABU9VLG6</accession>
<reference evidence="4 5" key="1">
    <citation type="submission" date="2024-03" db="EMBL/GenBank/DDBJ databases">
        <title>Bacilli Hybrid Assemblies.</title>
        <authorList>
            <person name="Kovac J."/>
        </authorList>
    </citation>
    <scope>NUCLEOTIDE SEQUENCE [LARGE SCALE GENOMIC DNA]</scope>
    <source>
        <strain evidence="4 5">FSL R7-0666</strain>
    </source>
</reference>
<name>A0ABU9VLG6_9BACI</name>
<feature type="domain" description="YrhK" evidence="3">
    <location>
        <begin position="24"/>
        <end position="79"/>
    </location>
</feature>
<feature type="region of interest" description="Disordered" evidence="1">
    <location>
        <begin position="85"/>
        <end position="109"/>
    </location>
</feature>
<feature type="transmembrane region" description="Helical" evidence="2">
    <location>
        <begin position="26"/>
        <end position="47"/>
    </location>
</feature>
<sequence>MISKEEKNDYIDMQAGRFRIYFRKRYRLITTVNDLLIGFFFVVGSILNFFTSLSMVGNSLYLCGSLLLASRPVLRIMHDTTLRDEMKHSSNYNPTKRQGNEEQETASST</sequence>
<evidence type="ECO:0000256" key="2">
    <source>
        <dbReference type="SAM" id="Phobius"/>
    </source>
</evidence>
<dbReference type="Proteomes" id="UP001418796">
    <property type="component" value="Unassembled WGS sequence"/>
</dbReference>
<evidence type="ECO:0000313" key="4">
    <source>
        <dbReference type="EMBL" id="MEN0644043.1"/>
    </source>
</evidence>
<comment type="caution">
    <text evidence="4">The sequence shown here is derived from an EMBL/GenBank/DDBJ whole genome shotgun (WGS) entry which is preliminary data.</text>
</comment>
<evidence type="ECO:0000256" key="1">
    <source>
        <dbReference type="SAM" id="MobiDB-lite"/>
    </source>
</evidence>
<protein>
    <submittedName>
        <fullName evidence="4">YrhK family protein</fullName>
    </submittedName>
</protein>
<keyword evidence="2" id="KW-0812">Transmembrane</keyword>
<organism evidence="4 5">
    <name type="scientific">Alkalicoccobacillus gibsonii</name>
    <dbReference type="NCBI Taxonomy" id="79881"/>
    <lineage>
        <taxon>Bacteria</taxon>
        <taxon>Bacillati</taxon>
        <taxon>Bacillota</taxon>
        <taxon>Bacilli</taxon>
        <taxon>Bacillales</taxon>
        <taxon>Bacillaceae</taxon>
        <taxon>Alkalicoccobacillus</taxon>
    </lineage>
</organism>
<proteinExistence type="predicted"/>
<evidence type="ECO:0000259" key="3">
    <source>
        <dbReference type="Pfam" id="PF14145"/>
    </source>
</evidence>
<dbReference type="EMBL" id="JBCITK010000001">
    <property type="protein sequence ID" value="MEN0644043.1"/>
    <property type="molecule type" value="Genomic_DNA"/>
</dbReference>
<gene>
    <name evidence="4" type="ORF">MKY91_12850</name>
</gene>
<evidence type="ECO:0000313" key="5">
    <source>
        <dbReference type="Proteomes" id="UP001418796"/>
    </source>
</evidence>
<keyword evidence="5" id="KW-1185">Reference proteome</keyword>
<keyword evidence="2" id="KW-1133">Transmembrane helix</keyword>
<dbReference type="Pfam" id="PF14145">
    <property type="entry name" value="YrhK"/>
    <property type="match status" value="1"/>
</dbReference>
<keyword evidence="2" id="KW-0472">Membrane</keyword>
<dbReference type="InterPro" id="IPR025424">
    <property type="entry name" value="YrhK_domain"/>
</dbReference>
<dbReference type="RefSeq" id="WP_343130823.1">
    <property type="nucleotide sequence ID" value="NZ_JBCITK010000001.1"/>
</dbReference>